<sequence length="109" mass="10980">MITCEGAAPDWFHRVLQKINAAFLAIRPDNAVKITGGTIAGITTMQVGTLTVTTLATLPGGASLASTSAALTNGAGVGAGTLLTAPAAGNPTKWIGINDSGTIRYIPSW</sequence>
<accession>A0A6J5S3J9</accession>
<gene>
    <name evidence="1" type="ORF">UFOVP1376_25</name>
    <name evidence="2" type="ORF">UFOVP1623_38</name>
</gene>
<evidence type="ECO:0000313" key="1">
    <source>
        <dbReference type="EMBL" id="CAB4202579.1"/>
    </source>
</evidence>
<dbReference type="EMBL" id="LR797312">
    <property type="protein sequence ID" value="CAB4202579.1"/>
    <property type="molecule type" value="Genomic_DNA"/>
</dbReference>
<dbReference type="EMBL" id="LR797491">
    <property type="protein sequence ID" value="CAB4220792.1"/>
    <property type="molecule type" value="Genomic_DNA"/>
</dbReference>
<proteinExistence type="predicted"/>
<reference evidence="1" key="1">
    <citation type="submission" date="2020-05" db="EMBL/GenBank/DDBJ databases">
        <authorList>
            <person name="Chiriac C."/>
            <person name="Salcher M."/>
            <person name="Ghai R."/>
            <person name="Kavagutti S V."/>
        </authorList>
    </citation>
    <scope>NUCLEOTIDE SEQUENCE</scope>
</reference>
<name>A0A6J5S3J9_9CAUD</name>
<protein>
    <submittedName>
        <fullName evidence="1">Uncharacterized protein</fullName>
    </submittedName>
</protein>
<evidence type="ECO:0000313" key="2">
    <source>
        <dbReference type="EMBL" id="CAB4220792.1"/>
    </source>
</evidence>
<organism evidence="1">
    <name type="scientific">uncultured Caudovirales phage</name>
    <dbReference type="NCBI Taxonomy" id="2100421"/>
    <lineage>
        <taxon>Viruses</taxon>
        <taxon>Duplodnaviria</taxon>
        <taxon>Heunggongvirae</taxon>
        <taxon>Uroviricota</taxon>
        <taxon>Caudoviricetes</taxon>
        <taxon>Peduoviridae</taxon>
        <taxon>Maltschvirus</taxon>
        <taxon>Maltschvirus maltsch</taxon>
    </lineage>
</organism>